<evidence type="ECO:0000256" key="6">
    <source>
        <dbReference type="SAM" id="Phobius"/>
    </source>
</evidence>
<name>A0A8S4Q690_OWEFU</name>
<keyword evidence="3 6" id="KW-0812">Transmembrane</keyword>
<evidence type="ECO:0000313" key="8">
    <source>
        <dbReference type="Proteomes" id="UP000749559"/>
    </source>
</evidence>
<organism evidence="7 8">
    <name type="scientific">Owenia fusiformis</name>
    <name type="common">Polychaete worm</name>
    <dbReference type="NCBI Taxonomy" id="6347"/>
    <lineage>
        <taxon>Eukaryota</taxon>
        <taxon>Metazoa</taxon>
        <taxon>Spiralia</taxon>
        <taxon>Lophotrochozoa</taxon>
        <taxon>Annelida</taxon>
        <taxon>Polychaeta</taxon>
        <taxon>Sedentaria</taxon>
        <taxon>Canalipalpata</taxon>
        <taxon>Sabellida</taxon>
        <taxon>Oweniida</taxon>
        <taxon>Oweniidae</taxon>
        <taxon>Owenia</taxon>
    </lineage>
</organism>
<keyword evidence="4 6" id="KW-1133">Transmembrane helix</keyword>
<dbReference type="PANTHER" id="PTHR13628">
    <property type="entry name" value="TRANSMEMBRANE PROTEIN 267"/>
    <property type="match status" value="1"/>
</dbReference>
<keyword evidence="8" id="KW-1185">Reference proteome</keyword>
<feature type="transmembrane region" description="Helical" evidence="6">
    <location>
        <begin position="75"/>
        <end position="96"/>
    </location>
</feature>
<evidence type="ECO:0000256" key="5">
    <source>
        <dbReference type="ARBA" id="ARBA00023136"/>
    </source>
</evidence>
<evidence type="ECO:0000256" key="1">
    <source>
        <dbReference type="ARBA" id="ARBA00004141"/>
    </source>
</evidence>
<feature type="transmembrane region" description="Helical" evidence="6">
    <location>
        <begin position="12"/>
        <end position="29"/>
    </location>
</feature>
<proteinExistence type="predicted"/>
<reference evidence="7" key="1">
    <citation type="submission" date="2022-03" db="EMBL/GenBank/DDBJ databases">
        <authorList>
            <person name="Martin C."/>
        </authorList>
    </citation>
    <scope>NUCLEOTIDE SEQUENCE</scope>
</reference>
<accession>A0A8S4Q690</accession>
<dbReference type="GO" id="GO:0016020">
    <property type="term" value="C:membrane"/>
    <property type="evidence" value="ECO:0007669"/>
    <property type="project" value="UniProtKB-SubCell"/>
</dbReference>
<keyword evidence="5 6" id="KW-0472">Membrane</keyword>
<dbReference type="Proteomes" id="UP000749559">
    <property type="component" value="Unassembled WGS sequence"/>
</dbReference>
<dbReference type="InterPro" id="IPR026572">
    <property type="entry name" value="TMEM267"/>
</dbReference>
<comment type="caution">
    <text evidence="7">The sequence shown here is derived from an EMBL/GenBank/DDBJ whole genome shotgun (WGS) entry which is preliminary data.</text>
</comment>
<sequence length="210" mass="24022">MWLPCGLTPYLVIYELMLWTVCLVGDNFLPTLNIIKDHIWAKALADSATHGAIGALSWAVCVDLDFRNNYKVLECILAGFLSCAIDLDHFIAAGSFQLKDALSLTNRPVFHDTTIIPAIALLLYFVCYNLNRFYSLPLIFTIAWLSHHLRDGTRRGLWVRPFGSTPPIPYVVYVILVMLLPVTCRIFMTIYGMRMDRYLTKERDIEMNII</sequence>
<dbReference type="AlphaFoldDB" id="A0A8S4Q690"/>
<evidence type="ECO:0000313" key="7">
    <source>
        <dbReference type="EMBL" id="CAH1801409.1"/>
    </source>
</evidence>
<evidence type="ECO:0000256" key="4">
    <source>
        <dbReference type="ARBA" id="ARBA00022989"/>
    </source>
</evidence>
<dbReference type="OrthoDB" id="10014558at2759"/>
<evidence type="ECO:0000256" key="3">
    <source>
        <dbReference type="ARBA" id="ARBA00022692"/>
    </source>
</evidence>
<gene>
    <name evidence="7" type="ORF">OFUS_LOCUS25201</name>
</gene>
<feature type="transmembrane region" description="Helical" evidence="6">
    <location>
        <begin position="170"/>
        <end position="193"/>
    </location>
</feature>
<evidence type="ECO:0000256" key="2">
    <source>
        <dbReference type="ARBA" id="ARBA00013977"/>
    </source>
</evidence>
<protein>
    <recommendedName>
        <fullName evidence="2">Transmembrane protein 267</fullName>
    </recommendedName>
</protein>
<dbReference type="PANTHER" id="PTHR13628:SF1">
    <property type="entry name" value="TRANSMEMBRANE PROTEIN 267"/>
    <property type="match status" value="1"/>
</dbReference>
<feature type="transmembrane region" description="Helical" evidence="6">
    <location>
        <begin position="133"/>
        <end position="150"/>
    </location>
</feature>
<feature type="transmembrane region" description="Helical" evidence="6">
    <location>
        <begin position="108"/>
        <end position="126"/>
    </location>
</feature>
<dbReference type="EMBL" id="CAIIXF020000012">
    <property type="protein sequence ID" value="CAH1801409.1"/>
    <property type="molecule type" value="Genomic_DNA"/>
</dbReference>
<comment type="subcellular location">
    <subcellularLocation>
        <location evidence="1">Membrane</location>
        <topology evidence="1">Multi-pass membrane protein</topology>
    </subcellularLocation>
</comment>